<sequence length="283" mass="33155">MKKTARHAFFLLSLLLLPSCSQRIQKNMNQSLRVEQFRASVSELQRLIDEGVFERNLEYERIYERTREEYFKVFVSKVDGTVALVPSRGFATFSFGGGKSEPAVKVYSSWERLLQAVSPPPYLKKGNGATMDLEGLIDSEEEFLIYQRTYRQELAKWLELAEEDLVVNDSFQYDLVQFALTEKIKDSYDARLAIHLGLLLADLVVHEYGAKLEYRELLFWEVVTYYLTFEDGTMIMPWAHTLGHFRAAPQDRNLNFKYYLKHVRGWAHHHLYDFPPYEKGEKP</sequence>
<dbReference type="RefSeq" id="WP_187465954.1">
    <property type="nucleotide sequence ID" value="NZ_JACSIT010000080.1"/>
</dbReference>
<dbReference type="AlphaFoldDB" id="A0A923PGX6"/>
<evidence type="ECO:0000313" key="1">
    <source>
        <dbReference type="EMBL" id="MBC6993857.1"/>
    </source>
</evidence>
<proteinExistence type="predicted"/>
<organism evidence="1 2">
    <name type="scientific">Neolewinella lacunae</name>
    <dbReference type="NCBI Taxonomy" id="1517758"/>
    <lineage>
        <taxon>Bacteria</taxon>
        <taxon>Pseudomonadati</taxon>
        <taxon>Bacteroidota</taxon>
        <taxon>Saprospiria</taxon>
        <taxon>Saprospirales</taxon>
        <taxon>Lewinellaceae</taxon>
        <taxon>Neolewinella</taxon>
    </lineage>
</organism>
<reference evidence="1" key="1">
    <citation type="submission" date="2020-08" db="EMBL/GenBank/DDBJ databases">
        <title>Lewinella bacteria from marine environments.</title>
        <authorList>
            <person name="Zhong Y."/>
        </authorList>
    </citation>
    <scope>NUCLEOTIDE SEQUENCE</scope>
    <source>
        <strain evidence="1">KCTC 42187</strain>
    </source>
</reference>
<protein>
    <submittedName>
        <fullName evidence="1">Uncharacterized protein</fullName>
    </submittedName>
</protein>
<name>A0A923PGX6_9BACT</name>
<evidence type="ECO:0000313" key="2">
    <source>
        <dbReference type="Proteomes" id="UP000650081"/>
    </source>
</evidence>
<gene>
    <name evidence="1" type="ORF">H9S92_06780</name>
</gene>
<accession>A0A923PGX6</accession>
<comment type="caution">
    <text evidence="1">The sequence shown here is derived from an EMBL/GenBank/DDBJ whole genome shotgun (WGS) entry which is preliminary data.</text>
</comment>
<keyword evidence="2" id="KW-1185">Reference proteome</keyword>
<dbReference type="Proteomes" id="UP000650081">
    <property type="component" value="Unassembled WGS sequence"/>
</dbReference>
<dbReference type="EMBL" id="JACSIT010000080">
    <property type="protein sequence ID" value="MBC6993857.1"/>
    <property type="molecule type" value="Genomic_DNA"/>
</dbReference>